<name>A0ABQ8N6S0_PYRGI</name>
<feature type="region of interest" description="Disordered" evidence="4">
    <location>
        <begin position="302"/>
        <end position="355"/>
    </location>
</feature>
<dbReference type="PANTHER" id="PTHR46509">
    <property type="entry name" value="PHOSPHOADENOSINE PHOSPHOSULFATE REDUCTASE"/>
    <property type="match status" value="1"/>
</dbReference>
<keyword evidence="7" id="KW-1185">Reference proteome</keyword>
<sequence>MMTQPSSRESSPRMKPLHVKFEDAAEMDSGYCSASSSTASLPQVSFTPSHLRHINDQLEKMQAMDILRFCRVLFPNLYQTTAFGLTGLVTLDMLSKMEKESSFLPSVELIFLDTLYHFDETYQLVERVKERYSNVKMHVYKPADCGTVADFETKYGEKLYETSAEFYDWVAKVEPQQRAYSDLNVGAVLTGRRRSQGGQRNKIPIVEVDNETGIVKINPLVNWSFQDVQKYIKENDVPYNVLLDRGYKSVGDWHSTSPVAEGEDERAGRWKGQNKTECGIHNKKSRYAQFLEEADRKAAEAAKAAKAATAAARQDSPVGSEIADDARWHAARRPGARRRQHHHQDHVPSAVTSSA</sequence>
<evidence type="ECO:0000259" key="5">
    <source>
        <dbReference type="Pfam" id="PF01507"/>
    </source>
</evidence>
<proteinExistence type="inferred from homology"/>
<protein>
    <recommendedName>
        <fullName evidence="5">Phosphoadenosine phosphosulphate reductase domain-containing protein</fullName>
    </recommendedName>
</protein>
<comment type="caution">
    <text evidence="6">The sequence shown here is derived from an EMBL/GenBank/DDBJ whole genome shotgun (WGS) entry which is preliminary data.</text>
</comment>
<accession>A0ABQ8N6S0</accession>
<feature type="domain" description="Phosphoadenosine phosphosulphate reductase" evidence="5">
    <location>
        <begin position="77"/>
        <end position="258"/>
    </location>
</feature>
<dbReference type="Proteomes" id="UP001059893">
    <property type="component" value="Unassembled WGS sequence"/>
</dbReference>
<evidence type="ECO:0000313" key="7">
    <source>
        <dbReference type="Proteomes" id="UP001059893"/>
    </source>
</evidence>
<evidence type="ECO:0000256" key="3">
    <source>
        <dbReference type="ARBA" id="ARBA00024327"/>
    </source>
</evidence>
<comment type="similarity">
    <text evidence="1">Belongs to the PAPS reductase family. CysH subfamily.</text>
</comment>
<dbReference type="InterPro" id="IPR004511">
    <property type="entry name" value="PAPS/APS_Rdtase"/>
</dbReference>
<evidence type="ECO:0000313" key="6">
    <source>
        <dbReference type="EMBL" id="KAI6292176.1"/>
    </source>
</evidence>
<dbReference type="NCBIfam" id="TIGR02057">
    <property type="entry name" value="PAPS_reductase"/>
    <property type="match status" value="1"/>
</dbReference>
<dbReference type="Gene3D" id="3.40.50.620">
    <property type="entry name" value="HUPs"/>
    <property type="match status" value="1"/>
</dbReference>
<organism evidence="6 7">
    <name type="scientific">Pyricularia grisea</name>
    <name type="common">Crabgrass-specific blast fungus</name>
    <name type="synonym">Magnaporthe grisea</name>
    <dbReference type="NCBI Taxonomy" id="148305"/>
    <lineage>
        <taxon>Eukaryota</taxon>
        <taxon>Fungi</taxon>
        <taxon>Dikarya</taxon>
        <taxon>Ascomycota</taxon>
        <taxon>Pezizomycotina</taxon>
        <taxon>Sordariomycetes</taxon>
        <taxon>Sordariomycetidae</taxon>
        <taxon>Magnaporthales</taxon>
        <taxon>Pyriculariaceae</taxon>
        <taxon>Pyricularia</taxon>
    </lineage>
</organism>
<dbReference type="SUPFAM" id="SSF52402">
    <property type="entry name" value="Adenine nucleotide alpha hydrolases-like"/>
    <property type="match status" value="1"/>
</dbReference>
<reference evidence="6" key="1">
    <citation type="submission" date="2021-01" db="EMBL/GenBank/DDBJ databases">
        <title>Deciphering the adaptive evolutionary patterns associated with biogeogrpahic diversity in the finger millet blast pathogen Magnaporthe oryzae in Eastern Africa.</title>
        <authorList>
            <person name="Onyema G."/>
            <person name="Shittu T.A."/>
            <person name="Dodsworth S."/>
            <person name="Devilliers S."/>
            <person name="Muthumeenakshi S."/>
            <person name="Sreenivasaprasad S."/>
        </authorList>
    </citation>
    <scope>NUCLEOTIDE SEQUENCE</scope>
    <source>
        <strain evidence="6">D15/s37</strain>
    </source>
</reference>
<dbReference type="NCBIfam" id="NF002537">
    <property type="entry name" value="PRK02090.1"/>
    <property type="match status" value="1"/>
</dbReference>
<evidence type="ECO:0000256" key="4">
    <source>
        <dbReference type="SAM" id="MobiDB-lite"/>
    </source>
</evidence>
<dbReference type="EMBL" id="JABSND010000308">
    <property type="protein sequence ID" value="KAI6292176.1"/>
    <property type="molecule type" value="Genomic_DNA"/>
</dbReference>
<evidence type="ECO:0000256" key="2">
    <source>
        <dbReference type="ARBA" id="ARBA00023002"/>
    </source>
</evidence>
<dbReference type="PANTHER" id="PTHR46509:SF1">
    <property type="entry name" value="PHOSPHOADENOSINE PHOSPHOSULFATE REDUCTASE"/>
    <property type="match status" value="1"/>
</dbReference>
<dbReference type="InterPro" id="IPR002500">
    <property type="entry name" value="PAPS_reduct_dom"/>
</dbReference>
<feature type="compositionally biased region" description="Basic residues" evidence="4">
    <location>
        <begin position="329"/>
        <end position="344"/>
    </location>
</feature>
<gene>
    <name evidence="6" type="ORF">MCOR33_010039</name>
</gene>
<comment type="pathway">
    <text evidence="3">Sulfur metabolism; hydrogen sulfide biosynthesis; sulfite from sulfate.</text>
</comment>
<dbReference type="Pfam" id="PF01507">
    <property type="entry name" value="PAPS_reduct"/>
    <property type="match status" value="1"/>
</dbReference>
<evidence type="ECO:0000256" key="1">
    <source>
        <dbReference type="ARBA" id="ARBA00009732"/>
    </source>
</evidence>
<dbReference type="InterPro" id="IPR014729">
    <property type="entry name" value="Rossmann-like_a/b/a_fold"/>
</dbReference>
<keyword evidence="2" id="KW-0560">Oxidoreductase</keyword>
<dbReference type="CDD" id="cd23945">
    <property type="entry name" value="PAPS_reductase"/>
    <property type="match status" value="1"/>
</dbReference>
<dbReference type="InterPro" id="IPR011800">
    <property type="entry name" value="PAPS_reductase_CysH"/>
</dbReference>
<dbReference type="HAMAP" id="MF_00063">
    <property type="entry name" value="CysH"/>
    <property type="match status" value="1"/>
</dbReference>
<feature type="compositionally biased region" description="Low complexity" evidence="4">
    <location>
        <begin position="302"/>
        <end position="312"/>
    </location>
</feature>
<dbReference type="NCBIfam" id="TIGR00434">
    <property type="entry name" value="cysH"/>
    <property type="match status" value="1"/>
</dbReference>